<gene>
    <name evidence="1" type="ORF">LP048_025</name>
</gene>
<sequence length="93" mass="10944">MDSNKFLMDLNKFLTEVDKIISSYGEDANYEISFIREKYADLDEGAKWDCEETDFFEGVEYVSQMQTGEDCFEGYILRKIKNTDWCLCITYAI</sequence>
<name>A0A059T5Y5_9CAUD</name>
<organism evidence="1 2">
    <name type="scientific">Listeria phage LP-048</name>
    <dbReference type="NCBI Taxonomy" id="1173764"/>
    <lineage>
        <taxon>Viruses</taxon>
        <taxon>Duplodnaviria</taxon>
        <taxon>Heunggongvirae</taxon>
        <taxon>Uroviricota</taxon>
        <taxon>Caudoviricetes</taxon>
        <taxon>Herelleviridae</taxon>
        <taxon>Jasinskavirinae</taxon>
        <taxon>Pecentumvirus</taxon>
        <taxon>Pecentumvirus LP048</taxon>
    </lineage>
</organism>
<reference evidence="1 2" key="1">
    <citation type="journal article" date="2014" name="Appl. Environ. Microbiol.">
        <title>Comparative genomic and morphological analysis of Listeria phages isolated from farm environments.</title>
        <authorList>
            <person name="Denes T."/>
            <person name="Vongkamjan K."/>
            <person name="Ackermann H.W."/>
            <person name="Moreno Switt A.I."/>
            <person name="Wiedmann M."/>
            <person name="den Bakker H.C."/>
        </authorList>
    </citation>
    <scope>NUCLEOTIDE SEQUENCE [LARGE SCALE GENOMIC DNA]</scope>
</reference>
<accession>A0A059T5Y5</accession>
<keyword evidence="2" id="KW-1185">Reference proteome</keyword>
<evidence type="ECO:0000313" key="1">
    <source>
        <dbReference type="EMBL" id="AHL19698.1"/>
    </source>
</evidence>
<dbReference type="Proteomes" id="UP000026996">
    <property type="component" value="Segment"/>
</dbReference>
<proteinExistence type="predicted"/>
<dbReference type="RefSeq" id="YP_009042833.1">
    <property type="nucleotide sequence ID" value="NC_024359.1"/>
</dbReference>
<dbReference type="GeneID" id="19685589"/>
<dbReference type="EMBL" id="KJ094033">
    <property type="protein sequence ID" value="AHL19698.1"/>
    <property type="molecule type" value="Genomic_DNA"/>
</dbReference>
<evidence type="ECO:0000313" key="2">
    <source>
        <dbReference type="Proteomes" id="UP000026996"/>
    </source>
</evidence>
<protein>
    <submittedName>
        <fullName evidence="1">Uncharacterized protein</fullName>
    </submittedName>
</protein>
<dbReference type="KEGG" id="vg:19685589"/>